<comment type="caution">
    <text evidence="1">The sequence shown here is derived from an EMBL/GenBank/DDBJ whole genome shotgun (WGS) entry which is preliminary data.</text>
</comment>
<sequence>MSQQCAQVAKAANSILACIRNSVASKIREVIMPLYLALVRPHLEYCVQFWAPHYKKDIDLLERIQRRAMKLVKGLENKSYEERLRELGLLSLEKKRLRGDLIALYDYLKGGQSVSFPSRHSTMASQELISHTGAETFCRTDFWSIASESEETMVSNPEGELTPYKPQSASRFDSQKPVTSGVSQGFILGQIVFNLFINDIDSGIECTLSKFTDNTKLSGAVDTLVGRDAIQTDLDRLEEWTHTNLMKFSKAKCKVLHLGSGQSPVSIQTGD</sequence>
<dbReference type="EMBL" id="JAUNZN010000009">
    <property type="protein sequence ID" value="KAK4816204.1"/>
    <property type="molecule type" value="Genomic_DNA"/>
</dbReference>
<reference evidence="1 2" key="1">
    <citation type="journal article" date="2023" name="J. Hered.">
        <title>Chromosome-level genome of the wood stork (Mycteria americana) provides insight into avian chromosome evolution.</title>
        <authorList>
            <person name="Flamio R. Jr."/>
            <person name="Ramstad K.M."/>
        </authorList>
    </citation>
    <scope>NUCLEOTIDE SEQUENCE [LARGE SCALE GENOMIC DNA]</scope>
    <source>
        <strain evidence="1">JAX WOST 10</strain>
    </source>
</reference>
<proteinExistence type="predicted"/>
<organism evidence="1 2">
    <name type="scientific">Mycteria americana</name>
    <name type="common">Wood stork</name>
    <dbReference type="NCBI Taxonomy" id="33587"/>
    <lineage>
        <taxon>Eukaryota</taxon>
        <taxon>Metazoa</taxon>
        <taxon>Chordata</taxon>
        <taxon>Craniata</taxon>
        <taxon>Vertebrata</taxon>
        <taxon>Euteleostomi</taxon>
        <taxon>Archelosauria</taxon>
        <taxon>Archosauria</taxon>
        <taxon>Dinosauria</taxon>
        <taxon>Saurischia</taxon>
        <taxon>Theropoda</taxon>
        <taxon>Coelurosauria</taxon>
        <taxon>Aves</taxon>
        <taxon>Neognathae</taxon>
        <taxon>Neoaves</taxon>
        <taxon>Aequornithes</taxon>
        <taxon>Ciconiiformes</taxon>
        <taxon>Ciconiidae</taxon>
        <taxon>Mycteria</taxon>
    </lineage>
</organism>
<gene>
    <name evidence="1" type="ORF">QYF61_012669</name>
</gene>
<keyword evidence="2" id="KW-1185">Reference proteome</keyword>
<evidence type="ECO:0000313" key="2">
    <source>
        <dbReference type="Proteomes" id="UP001333110"/>
    </source>
</evidence>
<dbReference type="Proteomes" id="UP001333110">
    <property type="component" value="Unassembled WGS sequence"/>
</dbReference>
<evidence type="ECO:0000313" key="1">
    <source>
        <dbReference type="EMBL" id="KAK4816204.1"/>
    </source>
</evidence>
<protein>
    <recommendedName>
        <fullName evidence="3">Reverse transcriptase domain-containing protein</fullName>
    </recommendedName>
</protein>
<dbReference type="PANTHER" id="PTHR33332">
    <property type="entry name" value="REVERSE TRANSCRIPTASE DOMAIN-CONTAINING PROTEIN"/>
    <property type="match status" value="1"/>
</dbReference>
<dbReference type="AlphaFoldDB" id="A0AAN7N1X0"/>
<name>A0AAN7N1X0_MYCAM</name>
<accession>A0AAN7N1X0</accession>
<evidence type="ECO:0008006" key="3">
    <source>
        <dbReference type="Google" id="ProtNLM"/>
    </source>
</evidence>